<dbReference type="EC" id="2.7.7.49" evidence="2"/>
<evidence type="ECO:0000313" key="2">
    <source>
        <dbReference type="EMBL" id="RKQ17943.1"/>
    </source>
</evidence>
<evidence type="ECO:0000313" key="3">
    <source>
        <dbReference type="Proteomes" id="UP000281813"/>
    </source>
</evidence>
<keyword evidence="2" id="KW-0808">Transferase</keyword>
<sequence length="606" mass="71388">MNTIINNESAVSPHMEQWETLNWVKIHKYVKKLRQRIFRAEQLGQHRKLRKLQRLMLRSKANLLLSIRRVTQVNKGKRTAGVDGYKALTSRERIDLYNRIKDYNIRSIRPKPARRTYIPKKNGKLRPLGIPIIKDRIYQNVVKNALEPQWEAKFESTSYGFRPKRSTHDAIANLFTKLSSKSKRTWIFEGDFKGCFDNLNHQHILDKLIRFPAKEAISKWLRAGFIDNETFNETNHGTPQGGIVSPLLANIALHGMEKELGIKYIYNKRDGFILDKNSVAITRYADDFVILCKTEEEAISMYENLKPYLCKRGLVLAEDKTKITNITDGFDFVGFNLKQYGTKDGLKLLIKPSEASIRKVKQTIKETFMELKGRPVRELIYKLNPIIRGTGYYWSSVVSKKIYNKMDHYIWIKTMKHLRSLHPKKSWKWRITRYFKPDHTGVSKDKWILTDPQNERNQLTRMTWIPITRHIIIKFTNSPDNPSLQQYFEKRDEKQFNRFNINSRQKIAKKQKYKCRVCKQSLVGEESLETNHKVPKMLGGKDEYYNFELLHTSCHIQHHQLLEKYGGGKQLNRIREYFRGNNVEPSSKEGIRLIEKVFGKFNYITV</sequence>
<dbReference type="InterPro" id="IPR002711">
    <property type="entry name" value="HNH"/>
</dbReference>
<dbReference type="GO" id="GO:0003964">
    <property type="term" value="F:RNA-directed DNA polymerase activity"/>
    <property type="evidence" value="ECO:0007669"/>
    <property type="project" value="UniProtKB-KW"/>
</dbReference>
<gene>
    <name evidence="2" type="primary">ltrA</name>
    <name evidence="2" type="ORF">D8M05_03390</name>
</gene>
<dbReference type="PROSITE" id="PS50878">
    <property type="entry name" value="RT_POL"/>
    <property type="match status" value="1"/>
</dbReference>
<feature type="domain" description="Reverse transcriptase" evidence="1">
    <location>
        <begin position="99"/>
        <end position="337"/>
    </location>
</feature>
<dbReference type="SMART" id="SM00507">
    <property type="entry name" value="HNHc"/>
    <property type="match status" value="1"/>
</dbReference>
<keyword evidence="2" id="KW-0548">Nucleotidyltransferase</keyword>
<dbReference type="InterPro" id="IPR003615">
    <property type="entry name" value="HNH_nuc"/>
</dbReference>
<dbReference type="SUPFAM" id="SSF56672">
    <property type="entry name" value="DNA/RNA polymerases"/>
    <property type="match status" value="1"/>
</dbReference>
<keyword evidence="2" id="KW-0695">RNA-directed DNA polymerase</keyword>
<dbReference type="CDD" id="cd01651">
    <property type="entry name" value="RT_G2_intron"/>
    <property type="match status" value="1"/>
</dbReference>
<dbReference type="InterPro" id="IPR013597">
    <property type="entry name" value="Mat_intron_G2"/>
</dbReference>
<name>A0A494Z610_9BACI</name>
<dbReference type="RefSeq" id="WP_121128649.1">
    <property type="nucleotide sequence ID" value="NZ_JBHUFK010000023.1"/>
</dbReference>
<dbReference type="InterPro" id="IPR030931">
    <property type="entry name" value="Group_II_RT_mat"/>
</dbReference>
<reference evidence="2 3" key="1">
    <citation type="journal article" date="2015" name="Antonie Van Leeuwenhoek">
        <title>Oceanobacillus bengalensis sp. nov., a bacterium isolated from seawater of the Bay of Bengal.</title>
        <authorList>
            <person name="Yongchang O."/>
            <person name="Xiang W."/>
            <person name="Wang G."/>
        </authorList>
    </citation>
    <scope>NUCLEOTIDE SEQUENCE [LARGE SCALE GENOMIC DNA]</scope>
    <source>
        <strain evidence="2 3">MCCC 1K00260</strain>
    </source>
</reference>
<dbReference type="Proteomes" id="UP000281813">
    <property type="component" value="Unassembled WGS sequence"/>
</dbReference>
<dbReference type="GO" id="GO:0008270">
    <property type="term" value="F:zinc ion binding"/>
    <property type="evidence" value="ECO:0007669"/>
    <property type="project" value="InterPro"/>
</dbReference>
<comment type="caution">
    <text evidence="2">The sequence shown here is derived from an EMBL/GenBank/DDBJ whole genome shotgun (WGS) entry which is preliminary data.</text>
</comment>
<proteinExistence type="predicted"/>
<dbReference type="Pfam" id="PF01844">
    <property type="entry name" value="HNH"/>
    <property type="match status" value="1"/>
</dbReference>
<dbReference type="CDD" id="cd00085">
    <property type="entry name" value="HNHc"/>
    <property type="match status" value="1"/>
</dbReference>
<dbReference type="PANTHER" id="PTHR34047">
    <property type="entry name" value="NUCLEAR INTRON MATURASE 1, MITOCHONDRIAL-RELATED"/>
    <property type="match status" value="1"/>
</dbReference>
<dbReference type="InterPro" id="IPR000477">
    <property type="entry name" value="RT_dom"/>
</dbReference>
<dbReference type="Pfam" id="PF13655">
    <property type="entry name" value="RVT_N"/>
    <property type="match status" value="1"/>
</dbReference>
<dbReference type="GO" id="GO:0003676">
    <property type="term" value="F:nucleic acid binding"/>
    <property type="evidence" value="ECO:0007669"/>
    <property type="project" value="InterPro"/>
</dbReference>
<dbReference type="EMBL" id="RBZO01000003">
    <property type="protein sequence ID" value="RKQ17943.1"/>
    <property type="molecule type" value="Genomic_DNA"/>
</dbReference>
<dbReference type="InterPro" id="IPR025960">
    <property type="entry name" value="RVT_N"/>
</dbReference>
<dbReference type="Pfam" id="PF00078">
    <property type="entry name" value="RVT_1"/>
    <property type="match status" value="1"/>
</dbReference>
<organism evidence="2 3">
    <name type="scientific">Oceanobacillus bengalensis</name>
    <dbReference type="NCBI Taxonomy" id="1435466"/>
    <lineage>
        <taxon>Bacteria</taxon>
        <taxon>Bacillati</taxon>
        <taxon>Bacillota</taxon>
        <taxon>Bacilli</taxon>
        <taxon>Bacillales</taxon>
        <taxon>Bacillaceae</taxon>
        <taxon>Oceanobacillus</taxon>
    </lineage>
</organism>
<dbReference type="Gene3D" id="1.10.30.50">
    <property type="match status" value="1"/>
</dbReference>
<evidence type="ECO:0000259" key="1">
    <source>
        <dbReference type="PROSITE" id="PS50878"/>
    </source>
</evidence>
<dbReference type="GO" id="GO:0004519">
    <property type="term" value="F:endonuclease activity"/>
    <property type="evidence" value="ECO:0007669"/>
    <property type="project" value="InterPro"/>
</dbReference>
<dbReference type="InterPro" id="IPR043502">
    <property type="entry name" value="DNA/RNA_pol_sf"/>
</dbReference>
<dbReference type="NCBIfam" id="TIGR04416">
    <property type="entry name" value="group_II_RT_mat"/>
    <property type="match status" value="1"/>
</dbReference>
<dbReference type="Pfam" id="PF08388">
    <property type="entry name" value="GIIM"/>
    <property type="match status" value="1"/>
</dbReference>
<accession>A0A494Z610</accession>
<dbReference type="InterPro" id="IPR051083">
    <property type="entry name" value="GrpII_Intron_Splice-Mob/Def"/>
</dbReference>
<protein>
    <submittedName>
        <fullName evidence="2">Group II intron reverse transcriptase/maturase</fullName>
        <ecNumber evidence="2">2.7.7.49</ecNumber>
    </submittedName>
</protein>
<dbReference type="AlphaFoldDB" id="A0A494Z610"/>
<dbReference type="PANTHER" id="PTHR34047:SF10">
    <property type="entry name" value="GROUP II INTRON-ASSOCIATED OPEN READING FRAME"/>
    <property type="match status" value="1"/>
</dbReference>
<keyword evidence="3" id="KW-1185">Reference proteome</keyword>
<dbReference type="OrthoDB" id="9793236at2"/>